<gene>
    <name evidence="2" type="ORF">Vretifemale_20274</name>
</gene>
<dbReference type="EMBL" id="BNCP01000083">
    <property type="protein sequence ID" value="GIL92795.1"/>
    <property type="molecule type" value="Genomic_DNA"/>
</dbReference>
<feature type="non-terminal residue" evidence="2">
    <location>
        <position position="1"/>
    </location>
</feature>
<name>A0A8J4D4N2_9CHLO</name>
<feature type="compositionally biased region" description="Gly residues" evidence="1">
    <location>
        <begin position="95"/>
        <end position="108"/>
    </location>
</feature>
<dbReference type="AlphaFoldDB" id="A0A8J4D4N2"/>
<evidence type="ECO:0000256" key="1">
    <source>
        <dbReference type="SAM" id="MobiDB-lite"/>
    </source>
</evidence>
<sequence length="156" mass="16184">RQVTVRELCRRSAVARHYVGLIGIGLDALADDPVLWELSRLTDDLLVPDRLMAVARSLRDVSNATINFSRPESGDEERERGGLATAAGATTATRAGGGGNGGVGGSGSSLGASRVTVSGSSGGGVPATGQSWRRQELSRRQLMTLLKALTTTPPLS</sequence>
<proteinExistence type="predicted"/>
<dbReference type="OrthoDB" id="10528934at2759"/>
<feature type="compositionally biased region" description="Low complexity" evidence="1">
    <location>
        <begin position="82"/>
        <end position="94"/>
    </location>
</feature>
<protein>
    <submittedName>
        <fullName evidence="2">Uncharacterized protein</fullName>
    </submittedName>
</protein>
<reference evidence="2" key="1">
    <citation type="journal article" date="2021" name="Proc. Natl. Acad. Sci. U.S.A.">
        <title>Three genomes in the algal genus Volvox reveal the fate of a haploid sex-determining region after a transition to homothallism.</title>
        <authorList>
            <person name="Yamamoto K."/>
            <person name="Hamaji T."/>
            <person name="Kawai-Toyooka H."/>
            <person name="Matsuzaki R."/>
            <person name="Takahashi F."/>
            <person name="Nishimura Y."/>
            <person name="Kawachi M."/>
            <person name="Noguchi H."/>
            <person name="Minakuchi Y."/>
            <person name="Umen J.G."/>
            <person name="Toyoda A."/>
            <person name="Nozaki H."/>
        </authorList>
    </citation>
    <scope>NUCLEOTIDE SEQUENCE</scope>
    <source>
        <strain evidence="2">NIES-3786</strain>
    </source>
</reference>
<evidence type="ECO:0000313" key="2">
    <source>
        <dbReference type="EMBL" id="GIL92795.1"/>
    </source>
</evidence>
<feature type="region of interest" description="Disordered" evidence="1">
    <location>
        <begin position="67"/>
        <end position="135"/>
    </location>
</feature>
<organism evidence="2 3">
    <name type="scientific">Volvox reticuliferus</name>
    <dbReference type="NCBI Taxonomy" id="1737510"/>
    <lineage>
        <taxon>Eukaryota</taxon>
        <taxon>Viridiplantae</taxon>
        <taxon>Chlorophyta</taxon>
        <taxon>core chlorophytes</taxon>
        <taxon>Chlorophyceae</taxon>
        <taxon>CS clade</taxon>
        <taxon>Chlamydomonadales</taxon>
        <taxon>Volvocaceae</taxon>
        <taxon>Volvox</taxon>
    </lineage>
</organism>
<evidence type="ECO:0000313" key="3">
    <source>
        <dbReference type="Proteomes" id="UP000747110"/>
    </source>
</evidence>
<dbReference type="Proteomes" id="UP000747110">
    <property type="component" value="Unassembled WGS sequence"/>
</dbReference>
<feature type="non-terminal residue" evidence="2">
    <location>
        <position position="156"/>
    </location>
</feature>
<feature type="compositionally biased region" description="Low complexity" evidence="1">
    <location>
        <begin position="109"/>
        <end position="119"/>
    </location>
</feature>
<accession>A0A8J4D4N2</accession>
<comment type="caution">
    <text evidence="2">The sequence shown here is derived from an EMBL/GenBank/DDBJ whole genome shotgun (WGS) entry which is preliminary data.</text>
</comment>
<keyword evidence="3" id="KW-1185">Reference proteome</keyword>